<keyword evidence="3" id="KW-1185">Reference proteome</keyword>
<evidence type="ECO:0000313" key="3">
    <source>
        <dbReference type="Proteomes" id="UP000002698"/>
    </source>
</evidence>
<feature type="domain" description="DUF7838" evidence="1">
    <location>
        <begin position="1"/>
        <end position="52"/>
    </location>
</feature>
<protein>
    <submittedName>
        <fullName evidence="2">Small CPxCG-related zinc finger protein</fullName>
    </submittedName>
</protein>
<proteinExistence type="predicted"/>
<evidence type="ECO:0000259" key="1">
    <source>
        <dbReference type="Pfam" id="PF25208"/>
    </source>
</evidence>
<dbReference type="AlphaFoldDB" id="A0A1U7EYR9"/>
<accession>A0A1U7EYR9</accession>
<dbReference type="EMBL" id="CR936257">
    <property type="protein sequence ID" value="CAI50382.1"/>
    <property type="molecule type" value="Genomic_DNA"/>
</dbReference>
<evidence type="ECO:0000313" key="2">
    <source>
        <dbReference type="EMBL" id="CAI50382.1"/>
    </source>
</evidence>
<dbReference type="OrthoDB" id="280204at2157"/>
<dbReference type="InterPro" id="IPR057160">
    <property type="entry name" value="DUF7838"/>
</dbReference>
<sequence length="53" mass="5888">MSLSLERTCPECGTEEFYKAASMQIHLGTKKKWHCTECEYGFVAINGIDTASA</sequence>
<dbReference type="HOGENOM" id="CLU_3003058_0_0_2"/>
<dbReference type="Proteomes" id="UP000002698">
    <property type="component" value="Chromosome"/>
</dbReference>
<dbReference type="Pfam" id="PF25208">
    <property type="entry name" value="DUF7838"/>
    <property type="match status" value="1"/>
</dbReference>
<organism evidence="2 3">
    <name type="scientific">Natronomonas pharaonis (strain ATCC 35678 / DSM 2160 / CIP 103997 / JCM 8858 / NBRC 14720 / NCIMB 2260 / Gabara)</name>
    <name type="common">Halobacterium pharaonis</name>
    <dbReference type="NCBI Taxonomy" id="348780"/>
    <lineage>
        <taxon>Archaea</taxon>
        <taxon>Methanobacteriati</taxon>
        <taxon>Methanobacteriota</taxon>
        <taxon>Stenosarchaea group</taxon>
        <taxon>Halobacteria</taxon>
        <taxon>Halobacteriales</taxon>
        <taxon>Natronomonadaceae</taxon>
        <taxon>Natronomonas</taxon>
    </lineage>
</organism>
<dbReference type="RefSeq" id="WP_011323997.1">
    <property type="nucleotide sequence ID" value="NC_007426.1"/>
</dbReference>
<gene>
    <name evidence="2" type="ordered locus">NP_4582A</name>
</gene>
<reference evidence="2 3" key="1">
    <citation type="journal article" date="2005" name="Genome Res.">
        <title>Living with two extremes: conclusions from the genome sequence of Natronomonas pharaonis.</title>
        <authorList>
            <person name="Falb M."/>
            <person name="Pfeiffer F."/>
            <person name="Palm P."/>
            <person name="Rodewald K."/>
            <person name="Hickmann V."/>
            <person name="Tittor J."/>
            <person name="Oesterhelt D."/>
        </authorList>
    </citation>
    <scope>NUCLEOTIDE SEQUENCE [LARGE SCALE GENOMIC DNA]</scope>
    <source>
        <strain evidence="3">ATCC 35678 / DSM 2160 / CIP 103997 / JCM 8858 / NBRC 14720 / NCIMB 2260 / Gabara</strain>
    </source>
</reference>
<dbReference type="GeneID" id="54763327"/>
<name>A0A1U7EYR9_NATPD</name>
<dbReference type="eggNOG" id="arCOG04657">
    <property type="taxonomic scope" value="Archaea"/>
</dbReference>
<dbReference type="EnsemblBacteria" id="CAI50382">
    <property type="protein sequence ID" value="CAI50382"/>
    <property type="gene ID" value="NP_4582A"/>
</dbReference>
<dbReference type="KEGG" id="nph:NP_4582A"/>